<dbReference type="Gene3D" id="3.30.559.10">
    <property type="entry name" value="Chloramphenicol acetyltransferase-like domain"/>
    <property type="match status" value="3"/>
</dbReference>
<organism evidence="8 9">
    <name type="scientific">Streptomyces xinghaiensis</name>
    <dbReference type="NCBI Taxonomy" id="1038928"/>
    <lineage>
        <taxon>Bacteria</taxon>
        <taxon>Bacillati</taxon>
        <taxon>Actinomycetota</taxon>
        <taxon>Actinomycetes</taxon>
        <taxon>Kitasatosporales</taxon>
        <taxon>Streptomycetaceae</taxon>
        <taxon>Streptomyces</taxon>
    </lineage>
</organism>
<evidence type="ECO:0000256" key="4">
    <source>
        <dbReference type="ARBA" id="ARBA00022553"/>
    </source>
</evidence>
<dbReference type="GO" id="GO:0008610">
    <property type="term" value="P:lipid biosynthetic process"/>
    <property type="evidence" value="ECO:0007669"/>
    <property type="project" value="UniProtKB-ARBA"/>
</dbReference>
<evidence type="ECO:0000256" key="5">
    <source>
        <dbReference type="ARBA" id="ARBA00022737"/>
    </source>
</evidence>
<dbReference type="InterPro" id="IPR009081">
    <property type="entry name" value="PP-bd_ACP"/>
</dbReference>
<dbReference type="FunFam" id="1.10.1200.10:FF:000005">
    <property type="entry name" value="Nonribosomal peptide synthetase 1"/>
    <property type="match status" value="2"/>
</dbReference>
<keyword evidence="4" id="KW-0597">Phosphoprotein</keyword>
<keyword evidence="5" id="KW-0677">Repeat</keyword>
<dbReference type="CDD" id="cd12117">
    <property type="entry name" value="A_NRPS_Srf_like"/>
    <property type="match status" value="1"/>
</dbReference>
<dbReference type="SUPFAM" id="SSF47336">
    <property type="entry name" value="ACP-like"/>
    <property type="match status" value="2"/>
</dbReference>
<dbReference type="Pfam" id="PF00501">
    <property type="entry name" value="AMP-binding"/>
    <property type="match status" value="2"/>
</dbReference>
<reference evidence="8 9" key="1">
    <citation type="journal article" date="2014" name="Genome Announc.">
        <title>Draft Genome Sequence of Streptomyces fradiae ATCC 19609, a Strain Highly Sensitive to Antibiotics.</title>
        <authorList>
            <person name="Bekker O.B."/>
            <person name="Klimina K.M."/>
            <person name="Vatlin A.A."/>
            <person name="Zakharevich N.V."/>
            <person name="Kasianov A.S."/>
            <person name="Danilenko V.N."/>
        </authorList>
    </citation>
    <scope>NUCLEOTIDE SEQUENCE [LARGE SCALE GENOMIC DNA]</scope>
    <source>
        <strain evidence="8 9">ATCC 19609</strain>
    </source>
</reference>
<dbReference type="PANTHER" id="PTHR45527:SF1">
    <property type="entry name" value="FATTY ACID SYNTHASE"/>
    <property type="match status" value="1"/>
</dbReference>
<dbReference type="PROSITE" id="PS50075">
    <property type="entry name" value="CARRIER"/>
    <property type="match status" value="2"/>
</dbReference>
<dbReference type="InterPro" id="IPR010060">
    <property type="entry name" value="NRPS_synth"/>
</dbReference>
<dbReference type="CDD" id="cd19543">
    <property type="entry name" value="DCL_NRPS"/>
    <property type="match status" value="1"/>
</dbReference>
<dbReference type="FunFam" id="3.30.300.30:FF:000010">
    <property type="entry name" value="Enterobactin synthetase component F"/>
    <property type="match status" value="2"/>
</dbReference>
<dbReference type="Gene3D" id="1.10.1200.10">
    <property type="entry name" value="ACP-like"/>
    <property type="match status" value="2"/>
</dbReference>
<dbReference type="OrthoDB" id="2472181at2"/>
<dbReference type="GO" id="GO:0043041">
    <property type="term" value="P:amino acid activation for nonribosomal peptide biosynthetic process"/>
    <property type="evidence" value="ECO:0007669"/>
    <property type="project" value="TreeGrafter"/>
</dbReference>
<feature type="domain" description="Carrier" evidence="7">
    <location>
        <begin position="971"/>
        <end position="1045"/>
    </location>
</feature>
<keyword evidence="9" id="KW-1185">Reference proteome</keyword>
<sequence>MNGQEGSTLPLSECQEGIWLAQRIESSRGLYHIGQHIEILGPLDARVFELALRRAVEETDILRVRFVEDSAGRVSQWIGPPPEWDMPVVDLSEEKDPWQAAGTWMRGELGRVRDSAEGGLFAHALFTLAADRHVWYQRYNHLLMDGFACSLMGRRVADLYTAMLRGELLRVPGYAPLGELLAQESAYRASEQCARDRQYWHNRFADRPDPATVPGHRPAAAPGGVVRATGHLPPPVVAALHAAAAGAKVSWPRFLVAAVAAFTSRMTGADEAVLSIPVAGRTSAQARRTPCTMANMLPFRLPAGPSANPAGLAREAEREATGLLGHQRFRGERLRQELDWPSGGRWHFGPSVNILPLGANLRFGECRGTVRDLSSRRVEEVGVVVSGWSDDRGMAVALEANAAHYDEDWARAGHRSLLSFMERVVADPSVPVGRIGVLDAAGHGRIVEGWSATAGEPPGLSVPELVAGRVRTAPGAVAVVDGERSLSYRELDAAAGRLAGCLSSLGVGRGERVAVVMERSADLLVALLGVWRAGAAYVPVDAGSPVERVALVLADAAPVVVLCTEATRGAVPEDTAARVLVLDGPAVVSELASVERPLSVPVGGGDVAYVMYTSGSTGVPKGVAVPHGGVAALVGERQWSVGPGDAVLMHAPHAFDVSLFEVWVPLAAGARVVVAEPGAVDAARLREGVAGDGLTAVHLTAGSFRVLAAEAPECFRGLRQVLTGGDVVPPEAVARVREACPEVSVRHLYGPTETTLCATWHELRPGDVLGEVLPIGRPLPGRRTFVLDAFLQPVPPGAVGELYVAGPGLARGYWDRPGPTAERFVACPFLPGERMYRTGDLVRWTGTGELLFVGRADGQVKLRGFRVEPGEVEAALATHPAVAQAVVVAREDRPGERRLVGYVVAEGTGAPAGTGAPDPLAVREHAAGVLPEYMVPAAVLVLDTLPVTRNGKVDRAALPAPDFAERVSGRAPRTAAEETLCRLFAEVLGLEQVGAEDSFFSLGGDSIMAMQLAARARRAGLLFKPQDVFEHETPAGLAAVAAAGSLPAESGPAGGHRAGAGSLLASLRPGELDDLRARVPGLVDVWPLSPLQEGMLFHATSHDRGPDVYTSRRMLALDGPLDTGRLRASWQTLLDRHEVLRAGFHRRESGETVQVIARDVALPWREADLSHLPEDAAREELARLARAERAERFDLAAAPLLRLLLVRLGADRYRQIITAHHTLIDGWSMSVLFTELAEVYAAGGGGRALPAPASYREYLAWLERQDRDAAREAWRAELADTAEPTLVAPEDRLSTPVLPEPVSFEFTEKLTRGVTGLARTHGVTVNTVMQAAWALVLARLVGRTDVVFGTTVAGRPADLPGAESAVGPFINTLPVRVGLVPEQPVAELLAGLRDRQVAQMGRQFTGLQEIRRLAGPGAVFDTLVVYENLPRTARDTASPAIRPVGEPTDMGHFPLALIVVPDERLRGHLVHRPDVVGRGRARELVSWLTRVLERMTADPASPVGRVGVLGTAERALVLDTWNPPATAEPDVPAPELFARAAAAVPDAVAVEDGRRSLTYRELSAEAGRLARHLAGAGVGPETRVGVIADRSAELVTALLAISLAGGVYVPLDPAHPPARLRLMLDDVAPPVLLCTRDTRAVVPEAFPGRIVVLGEGVTARGAAAGRAGGENPDAWRPPRLSPANAAYVIHTSGSTGTPKGVVTSHRGLANLVAVHTERYALGTGSRVLQLLSPGFDVSMADIWPVLCAGGRLVLAPPGRLHATGEELVRLMRDRRITRVAMTPTLLAQLPPEDLPDLRTLVLGGEPAPEDLRRRWSAGREMYNEYGVTEATVTSTLDRTPDGPGTPPIGRPVGNTRAYVLDGFLQPVPPGTAGELYLAGAGLARGYLGRARLTAERFVACPFAPGERMYRTGDLAHWTADGRLVYAGRADAQVKVRGFRVELGEIEAALSAHPAVERAVVVAREDRPGERRLVGYAVPYGGAVDGQSLREHLAGTLPEYMVPAAVVTLDALPVTGHGKIDTKALPAPDLTGNASGRAPESHAEQILCALFAEVLGAGRVGPDDNFFRLGGDSITSMQLVSRARREDVVFTSQDVFEHETPAGLAAIARFGGRAGAGPDHGVGEVEWTPVMRQLGERVAGGAFAQWVVLGSPAGLRQDALVAAVAAVLDTHAMLRLRVLPGEDGPRLVTGEPGSADATGLVTRVDAAGIAASGLDALAGRVARDAVARLDPPAGTVFRVVWVDAGPERTGRLVLVAHHLSVDGVSWRILAPDLRAAYEAAEAGRKPEPEPVATSFRQWAGLLAAQATRPARTAELASWTALLDGVRPPRGIGAPDPARDTAATVRRRTRVVPPRQARTLVSRAPAVFHCGVHDILLAALAAAVAHWRQDTGTALLVDIEGHGREPLDGTDVLRTVGWFTGVHPVRLDTSGIDPSDVAAGGPAAGALLKAVKEQARAVPGDGLGHGLLRHLNPVTGPVLAGLPSPRIGFNYLGRFPAGARSDAVKPWQMAGETAIGGSADPGMPAVHALEAGAAVRDTADGPELAITLSRPAALLDDASADRLGRLWLDMLAGLAAHAVDPGAGGHTPSDFPLLDLAQDEVEQFEAIAAQLEGGLSL</sequence>
<comment type="caution">
    <text evidence="8">The sequence shown here is derived from an EMBL/GenBank/DDBJ whole genome shotgun (WGS) entry which is preliminary data.</text>
</comment>
<dbReference type="Pfam" id="PF00668">
    <property type="entry name" value="Condensation"/>
    <property type="match status" value="3"/>
</dbReference>
<evidence type="ECO:0000256" key="2">
    <source>
        <dbReference type="ARBA" id="ARBA00006432"/>
    </source>
</evidence>
<evidence type="ECO:0000256" key="6">
    <source>
        <dbReference type="ARBA" id="ARBA00023194"/>
    </source>
</evidence>
<dbReference type="FunFam" id="3.40.50.12780:FF:000012">
    <property type="entry name" value="Non-ribosomal peptide synthetase"/>
    <property type="match status" value="2"/>
</dbReference>
<dbReference type="InterPro" id="IPR023213">
    <property type="entry name" value="CAT-like_dom_sf"/>
</dbReference>
<dbReference type="CDD" id="cd05930">
    <property type="entry name" value="A_NRPS"/>
    <property type="match status" value="1"/>
</dbReference>
<dbReference type="Pfam" id="PF13193">
    <property type="entry name" value="AMP-binding_C"/>
    <property type="match status" value="2"/>
</dbReference>
<dbReference type="PROSITE" id="PS00455">
    <property type="entry name" value="AMP_BINDING"/>
    <property type="match status" value="2"/>
</dbReference>
<dbReference type="Gene3D" id="3.30.300.30">
    <property type="match status" value="2"/>
</dbReference>
<dbReference type="FunFam" id="3.40.50.980:FF:000001">
    <property type="entry name" value="Non-ribosomal peptide synthetase"/>
    <property type="match status" value="2"/>
</dbReference>
<accession>A0A3M8EWA3</accession>
<dbReference type="InterPro" id="IPR001242">
    <property type="entry name" value="Condensation_dom"/>
</dbReference>
<dbReference type="InterPro" id="IPR006162">
    <property type="entry name" value="Ppantetheine_attach_site"/>
</dbReference>
<dbReference type="Gene3D" id="2.30.38.10">
    <property type="entry name" value="Luciferase, Domain 3"/>
    <property type="match status" value="2"/>
</dbReference>
<dbReference type="GO" id="GO:0031177">
    <property type="term" value="F:phosphopantetheine binding"/>
    <property type="evidence" value="ECO:0007669"/>
    <property type="project" value="InterPro"/>
</dbReference>
<dbReference type="InterPro" id="IPR010071">
    <property type="entry name" value="AA_adenyl_dom"/>
</dbReference>
<dbReference type="RefSeq" id="WP_078649090.1">
    <property type="nucleotide sequence ID" value="NZ_CP134822.1"/>
</dbReference>
<dbReference type="SUPFAM" id="SSF56801">
    <property type="entry name" value="Acetyl-CoA synthetase-like"/>
    <property type="match status" value="2"/>
</dbReference>
<dbReference type="GO" id="GO:0003824">
    <property type="term" value="F:catalytic activity"/>
    <property type="evidence" value="ECO:0007669"/>
    <property type="project" value="InterPro"/>
</dbReference>
<keyword evidence="3" id="KW-0596">Phosphopantetheine</keyword>
<dbReference type="PANTHER" id="PTHR45527">
    <property type="entry name" value="NONRIBOSOMAL PEPTIDE SYNTHETASE"/>
    <property type="match status" value="1"/>
</dbReference>
<dbReference type="InterPro" id="IPR000873">
    <property type="entry name" value="AMP-dep_synth/lig_dom"/>
</dbReference>
<dbReference type="Pfam" id="PF00550">
    <property type="entry name" value="PP-binding"/>
    <property type="match status" value="2"/>
</dbReference>
<evidence type="ECO:0000256" key="3">
    <source>
        <dbReference type="ARBA" id="ARBA00022450"/>
    </source>
</evidence>
<dbReference type="PROSITE" id="PS00012">
    <property type="entry name" value="PHOSPHOPANTETHEINE"/>
    <property type="match status" value="2"/>
</dbReference>
<dbReference type="NCBIfam" id="TIGR01733">
    <property type="entry name" value="AA-adenyl-dom"/>
    <property type="match status" value="2"/>
</dbReference>
<feature type="domain" description="Carrier" evidence="7">
    <location>
        <begin position="2037"/>
        <end position="2111"/>
    </location>
</feature>
<evidence type="ECO:0000313" key="9">
    <source>
        <dbReference type="Proteomes" id="UP000028058"/>
    </source>
</evidence>
<protein>
    <submittedName>
        <fullName evidence="8">Non-ribosomal peptide synthetase</fullName>
    </submittedName>
</protein>
<dbReference type="InterPro" id="IPR025110">
    <property type="entry name" value="AMP-bd_C"/>
</dbReference>
<evidence type="ECO:0000313" key="8">
    <source>
        <dbReference type="EMBL" id="RKM92318.1"/>
    </source>
</evidence>
<comment type="similarity">
    <text evidence="2">Belongs to the ATP-dependent AMP-binding enzyme family.</text>
</comment>
<dbReference type="GO" id="GO:0044550">
    <property type="term" value="P:secondary metabolite biosynthetic process"/>
    <property type="evidence" value="ECO:0007669"/>
    <property type="project" value="UniProtKB-ARBA"/>
</dbReference>
<evidence type="ECO:0000259" key="7">
    <source>
        <dbReference type="PROSITE" id="PS50075"/>
    </source>
</evidence>
<dbReference type="GO" id="GO:0017000">
    <property type="term" value="P:antibiotic biosynthetic process"/>
    <property type="evidence" value="ECO:0007669"/>
    <property type="project" value="UniProtKB-KW"/>
</dbReference>
<dbReference type="NCBIfam" id="TIGR01720">
    <property type="entry name" value="NRPS-para261"/>
    <property type="match status" value="1"/>
</dbReference>
<keyword evidence="6" id="KW-0045">Antibiotic biosynthesis</keyword>
<dbReference type="Proteomes" id="UP000028058">
    <property type="component" value="Unassembled WGS sequence"/>
</dbReference>
<name>A0A3M8EWA3_9ACTN</name>
<dbReference type="Gene3D" id="3.30.559.30">
    <property type="entry name" value="Nonribosomal peptide synthetase, condensation domain"/>
    <property type="match status" value="3"/>
</dbReference>
<dbReference type="EMBL" id="JNAD02000014">
    <property type="protein sequence ID" value="RKM92318.1"/>
    <property type="molecule type" value="Genomic_DNA"/>
</dbReference>
<dbReference type="SUPFAM" id="SSF52777">
    <property type="entry name" value="CoA-dependent acyltransferases"/>
    <property type="match status" value="6"/>
</dbReference>
<dbReference type="InterPro" id="IPR045851">
    <property type="entry name" value="AMP-bd_C_sf"/>
</dbReference>
<dbReference type="FunFam" id="2.30.38.10:FF:000001">
    <property type="entry name" value="Non-ribosomal peptide synthetase PvdI"/>
    <property type="match status" value="1"/>
</dbReference>
<dbReference type="Gene3D" id="3.40.50.980">
    <property type="match status" value="4"/>
</dbReference>
<dbReference type="InterPro" id="IPR020845">
    <property type="entry name" value="AMP-binding_CS"/>
</dbReference>
<evidence type="ECO:0000256" key="1">
    <source>
        <dbReference type="ARBA" id="ARBA00001957"/>
    </source>
</evidence>
<comment type="cofactor">
    <cofactor evidence="1">
        <name>pantetheine 4'-phosphate</name>
        <dbReference type="ChEBI" id="CHEBI:47942"/>
    </cofactor>
</comment>
<gene>
    <name evidence="8" type="ORF">SFRA_025965</name>
</gene>
<dbReference type="InterPro" id="IPR036736">
    <property type="entry name" value="ACP-like_sf"/>
</dbReference>
<proteinExistence type="inferred from homology"/>
<dbReference type="SMART" id="SM00823">
    <property type="entry name" value="PKS_PP"/>
    <property type="match status" value="2"/>
</dbReference>
<dbReference type="GO" id="GO:0005737">
    <property type="term" value="C:cytoplasm"/>
    <property type="evidence" value="ECO:0007669"/>
    <property type="project" value="TreeGrafter"/>
</dbReference>
<dbReference type="InterPro" id="IPR020806">
    <property type="entry name" value="PKS_PP-bd"/>
</dbReference>